<keyword evidence="2" id="KW-0732">Signal</keyword>
<comment type="caution">
    <text evidence="3">The sequence shown here is derived from an EMBL/GenBank/DDBJ whole genome shotgun (WGS) entry which is preliminary data.</text>
</comment>
<dbReference type="SUPFAM" id="SSF48208">
    <property type="entry name" value="Six-hairpin glycosidases"/>
    <property type="match status" value="1"/>
</dbReference>
<keyword evidence="1 3" id="KW-0378">Hydrolase</keyword>
<dbReference type="EMBL" id="MSZS01000001">
    <property type="protein sequence ID" value="PKX99284.1"/>
    <property type="molecule type" value="Genomic_DNA"/>
</dbReference>
<dbReference type="InterPro" id="IPR010905">
    <property type="entry name" value="Glyco_hydro_88"/>
</dbReference>
<gene>
    <name evidence="3" type="ORF">P174DRAFT_437719</name>
</gene>
<protein>
    <submittedName>
        <fullName evidence="3">Putative cell wall glycosyl hydrolase YteR</fullName>
    </submittedName>
</protein>
<evidence type="ECO:0000313" key="3">
    <source>
        <dbReference type="EMBL" id="PKX99284.1"/>
    </source>
</evidence>
<dbReference type="InterPro" id="IPR052043">
    <property type="entry name" value="PolySaccharide_Degr_Enz"/>
</dbReference>
<evidence type="ECO:0000256" key="1">
    <source>
        <dbReference type="ARBA" id="ARBA00022801"/>
    </source>
</evidence>
<evidence type="ECO:0000313" key="4">
    <source>
        <dbReference type="Proteomes" id="UP000234474"/>
    </source>
</evidence>
<dbReference type="InterPro" id="IPR012341">
    <property type="entry name" value="6hp_glycosidase-like_sf"/>
</dbReference>
<dbReference type="Pfam" id="PF07470">
    <property type="entry name" value="Glyco_hydro_88"/>
    <property type="match status" value="2"/>
</dbReference>
<dbReference type="Gene3D" id="1.50.10.10">
    <property type="match status" value="1"/>
</dbReference>
<dbReference type="PANTHER" id="PTHR33886:SF9">
    <property type="entry name" value="UNSATURATED RHAMNOGALACTURONAN HYDROLASE (EUROFUNG)"/>
    <property type="match status" value="1"/>
</dbReference>
<evidence type="ECO:0000256" key="2">
    <source>
        <dbReference type="SAM" id="SignalP"/>
    </source>
</evidence>
<feature type="chain" id="PRO_5014141770" evidence="2">
    <location>
        <begin position="21"/>
        <end position="398"/>
    </location>
</feature>
<proteinExistence type="predicted"/>
<dbReference type="PANTHER" id="PTHR33886">
    <property type="entry name" value="UNSATURATED RHAMNOGALACTURONAN HYDROLASE (EUROFUNG)"/>
    <property type="match status" value="1"/>
</dbReference>
<dbReference type="GeneID" id="36533698"/>
<accession>A0A2I1CNS6</accession>
<keyword evidence="4" id="KW-1185">Reference proteome</keyword>
<dbReference type="InterPro" id="IPR008928">
    <property type="entry name" value="6-hairpin_glycosidase_sf"/>
</dbReference>
<dbReference type="OMA" id="TAWDDIM"/>
<dbReference type="RefSeq" id="XP_024687879.1">
    <property type="nucleotide sequence ID" value="XM_024826373.1"/>
</dbReference>
<reference evidence="4" key="1">
    <citation type="journal article" date="2018" name="Proc. Natl. Acad. Sci. U.S.A.">
        <title>Linking secondary metabolites to gene clusters through genome sequencing of six diverse Aspergillus species.</title>
        <authorList>
            <person name="Kaerboelling I."/>
            <person name="Vesth T.C."/>
            <person name="Frisvad J.C."/>
            <person name="Nybo J.L."/>
            <person name="Theobald S."/>
            <person name="Kuo A."/>
            <person name="Bowyer P."/>
            <person name="Matsuda Y."/>
            <person name="Mondo S."/>
            <person name="Lyhne E.K."/>
            <person name="Kogle M.E."/>
            <person name="Clum A."/>
            <person name="Lipzen A."/>
            <person name="Salamov A."/>
            <person name="Ngan C.Y."/>
            <person name="Daum C."/>
            <person name="Chiniquy J."/>
            <person name="Barry K."/>
            <person name="LaButti K."/>
            <person name="Haridas S."/>
            <person name="Simmons B.A."/>
            <person name="Magnuson J.K."/>
            <person name="Mortensen U.H."/>
            <person name="Larsen T.O."/>
            <person name="Grigoriev I.V."/>
            <person name="Baker S.E."/>
            <person name="Andersen M.R."/>
        </authorList>
    </citation>
    <scope>NUCLEOTIDE SEQUENCE [LARGE SCALE GENOMIC DNA]</scope>
    <source>
        <strain evidence="4">IBT 16806</strain>
    </source>
</reference>
<sequence length="398" mass="45224">MSSISKSALLVAALSGLSQAANYTEWMASSFMTKNISLSRNYANGVLYTGMEFAYNKTKDERYFTYIKSQVDAVVDPSGGLINYPASTVSLDDIRIGLNLLWLWTKTGDDRYKIAADTLREQLNFTPRNKAGGFWHRKPTYPNQMWLDGIYMAENFYAQYTAWFQPNNATAWDDIVLQFDLIEEHCLLKSGLLVHGYDESKVAVWAGMSPRNLPDLTVILTLLDPVTGGAPHVWDRAVGWYFMSLVDILDYLPRSHSGYEKSLRRFQSLAKALKKTQDKSGGWWLIMDGEYPSDPRNYIESSGTAMFAYGFLKGIRKGYIRSKDYMAPAKKAYNLMVDKFVEKNANGTLNWLGTVQVGSLVSNGTFEVSMRLYPMQRNDLSCMPVMRLRLLRNNREKG</sequence>
<dbReference type="AlphaFoldDB" id="A0A2I1CNS6"/>
<dbReference type="GO" id="GO:0005975">
    <property type="term" value="P:carbohydrate metabolic process"/>
    <property type="evidence" value="ECO:0007669"/>
    <property type="project" value="InterPro"/>
</dbReference>
<dbReference type="STRING" id="1392255.A0A2I1CNS6"/>
<organism evidence="3 4">
    <name type="scientific">Aspergillus novofumigatus (strain IBT 16806)</name>
    <dbReference type="NCBI Taxonomy" id="1392255"/>
    <lineage>
        <taxon>Eukaryota</taxon>
        <taxon>Fungi</taxon>
        <taxon>Dikarya</taxon>
        <taxon>Ascomycota</taxon>
        <taxon>Pezizomycotina</taxon>
        <taxon>Eurotiomycetes</taxon>
        <taxon>Eurotiomycetidae</taxon>
        <taxon>Eurotiales</taxon>
        <taxon>Aspergillaceae</taxon>
        <taxon>Aspergillus</taxon>
        <taxon>Aspergillus subgen. Fumigati</taxon>
    </lineage>
</organism>
<feature type="signal peptide" evidence="2">
    <location>
        <begin position="1"/>
        <end position="20"/>
    </location>
</feature>
<dbReference type="GO" id="GO:0016787">
    <property type="term" value="F:hydrolase activity"/>
    <property type="evidence" value="ECO:0007669"/>
    <property type="project" value="UniProtKB-KW"/>
</dbReference>
<dbReference type="VEuPathDB" id="FungiDB:P174DRAFT_437719"/>
<dbReference type="Proteomes" id="UP000234474">
    <property type="component" value="Unassembled WGS sequence"/>
</dbReference>
<name>A0A2I1CNS6_ASPN1</name>
<dbReference type="OrthoDB" id="540611at2759"/>